<dbReference type="Gene3D" id="3.40.50.720">
    <property type="entry name" value="NAD(P)-binding Rossmann-like Domain"/>
    <property type="match status" value="1"/>
</dbReference>
<dbReference type="AlphaFoldDB" id="A0A7D5ZAV4"/>
<accession>A0A7D5ZAV4</accession>
<dbReference type="InterPro" id="IPR013968">
    <property type="entry name" value="PKS_KR"/>
</dbReference>
<proteinExistence type="predicted"/>
<evidence type="ECO:0000313" key="2">
    <source>
        <dbReference type="EMBL" id="QLI73366.1"/>
    </source>
</evidence>
<protein>
    <submittedName>
        <fullName evidence="2">Hybrid PKS-NRPS synthetase prlS</fullName>
    </submittedName>
</protein>
<organism evidence="2 3">
    <name type="scientific">Metarhizium brunneum</name>
    <dbReference type="NCBI Taxonomy" id="500148"/>
    <lineage>
        <taxon>Eukaryota</taxon>
        <taxon>Fungi</taxon>
        <taxon>Dikarya</taxon>
        <taxon>Ascomycota</taxon>
        <taxon>Pezizomycotina</taxon>
        <taxon>Sordariomycetes</taxon>
        <taxon>Hypocreomycetidae</taxon>
        <taxon>Hypocreales</taxon>
        <taxon>Clavicipitaceae</taxon>
        <taxon>Metarhizium</taxon>
    </lineage>
</organism>
<name>A0A7D5ZAV4_9HYPO</name>
<dbReference type="Proteomes" id="UP000510686">
    <property type="component" value="Chromosome 6"/>
</dbReference>
<keyword evidence="3" id="KW-1185">Reference proteome</keyword>
<dbReference type="GeneID" id="90968136"/>
<feature type="domain" description="Ketoreductase (KR)" evidence="1">
    <location>
        <begin position="132"/>
        <end position="178"/>
    </location>
</feature>
<evidence type="ECO:0000259" key="1">
    <source>
        <dbReference type="Pfam" id="PF08659"/>
    </source>
</evidence>
<dbReference type="KEGG" id="mbrn:90968136"/>
<gene>
    <name evidence="2" type="primary">prlS</name>
    <name evidence="2" type="ORF">G6M90_00g093530</name>
</gene>
<dbReference type="Pfam" id="PF08659">
    <property type="entry name" value="KR"/>
    <property type="match status" value="1"/>
</dbReference>
<evidence type="ECO:0000313" key="3">
    <source>
        <dbReference type="Proteomes" id="UP000510686"/>
    </source>
</evidence>
<dbReference type="RefSeq" id="XP_065987653.1">
    <property type="nucleotide sequence ID" value="XM_066131450.1"/>
</dbReference>
<dbReference type="EMBL" id="CP058937">
    <property type="protein sequence ID" value="QLI73366.1"/>
    <property type="molecule type" value="Genomic_DNA"/>
</dbReference>
<sequence>MKALLPESIAVFADFGVTGESSRVSQQIRRHLNATGRRETIQTIFGGLARKLTEKTKEKFQIMLEDSVASAVCGLVPTIQVTNAANVIGLANIDIIKGHLAYQYIVDWTIGDRVPALVEPIDTHPLFSSDETYWLVGPAGSLGLSLCEWMMRKGARHIAISSRNPKVDDIIYMQELQTTYEEIRSNMPPIAGWYFMIFSCQR</sequence>
<reference evidence="2 3" key="1">
    <citation type="submission" date="2020-07" db="EMBL/GenBank/DDBJ databases">
        <title>Telomere length de novo assembly of all 7 chromosomes of the fungus, Metarhizium brunneum, using a novel assembly pipeline.</title>
        <authorList>
            <person name="Saud z."/>
            <person name="Kortsinoglou A."/>
            <person name="Kouvelis V.N."/>
            <person name="Butt T.M."/>
        </authorList>
    </citation>
    <scope>NUCLEOTIDE SEQUENCE [LARGE SCALE GENOMIC DNA]</scope>
    <source>
        <strain evidence="2 3">4556</strain>
    </source>
</reference>
<dbReference type="OrthoDB" id="5245411at2759"/>